<proteinExistence type="predicted"/>
<accession>A0A9R1V7K1</accession>
<keyword evidence="2" id="KW-1185">Reference proteome</keyword>
<dbReference type="PANTHER" id="PTHR47150:SF4">
    <property type="entry name" value="HARBINGER TRANSPOSASE-DERIVED PROTEIN-RELATED"/>
    <property type="match status" value="1"/>
</dbReference>
<name>A0A9R1V7K1_LACSA</name>
<comment type="caution">
    <text evidence="1">The sequence shown here is derived from an EMBL/GenBank/DDBJ whole genome shotgun (WGS) entry which is preliminary data.</text>
</comment>
<sequence>MGFKQHSKEKHNPQRSFRELLIKYYFVDDSTYGHMQFPRRFCMRKGLFMRLLGNMKINYPYFQTTWDATNQRIFNALQKMHTSNTSVNKGL</sequence>
<reference evidence="1 2" key="1">
    <citation type="journal article" date="2017" name="Nat. Commun.">
        <title>Genome assembly with in vitro proximity ligation data and whole-genome triplication in lettuce.</title>
        <authorList>
            <person name="Reyes-Chin-Wo S."/>
            <person name="Wang Z."/>
            <person name="Yang X."/>
            <person name="Kozik A."/>
            <person name="Arikit S."/>
            <person name="Song C."/>
            <person name="Xia L."/>
            <person name="Froenicke L."/>
            <person name="Lavelle D.O."/>
            <person name="Truco M.J."/>
            <person name="Xia R."/>
            <person name="Zhu S."/>
            <person name="Xu C."/>
            <person name="Xu H."/>
            <person name="Xu X."/>
            <person name="Cox K."/>
            <person name="Korf I."/>
            <person name="Meyers B.C."/>
            <person name="Michelmore R.W."/>
        </authorList>
    </citation>
    <scope>NUCLEOTIDE SEQUENCE [LARGE SCALE GENOMIC DNA]</scope>
    <source>
        <strain evidence="2">cv. Salinas</strain>
        <tissue evidence="1">Seedlings</tissue>
    </source>
</reference>
<protein>
    <submittedName>
        <fullName evidence="1">Uncharacterized protein</fullName>
    </submittedName>
</protein>
<dbReference type="AlphaFoldDB" id="A0A9R1V7K1"/>
<gene>
    <name evidence="1" type="ORF">LSAT_V11C600336290</name>
</gene>
<dbReference type="PANTHER" id="PTHR47150">
    <property type="entry name" value="OS12G0169200 PROTEIN"/>
    <property type="match status" value="1"/>
</dbReference>
<evidence type="ECO:0000313" key="2">
    <source>
        <dbReference type="Proteomes" id="UP000235145"/>
    </source>
</evidence>
<organism evidence="1 2">
    <name type="scientific">Lactuca sativa</name>
    <name type="common">Garden lettuce</name>
    <dbReference type="NCBI Taxonomy" id="4236"/>
    <lineage>
        <taxon>Eukaryota</taxon>
        <taxon>Viridiplantae</taxon>
        <taxon>Streptophyta</taxon>
        <taxon>Embryophyta</taxon>
        <taxon>Tracheophyta</taxon>
        <taxon>Spermatophyta</taxon>
        <taxon>Magnoliopsida</taxon>
        <taxon>eudicotyledons</taxon>
        <taxon>Gunneridae</taxon>
        <taxon>Pentapetalae</taxon>
        <taxon>asterids</taxon>
        <taxon>campanulids</taxon>
        <taxon>Asterales</taxon>
        <taxon>Asteraceae</taxon>
        <taxon>Cichorioideae</taxon>
        <taxon>Cichorieae</taxon>
        <taxon>Lactucinae</taxon>
        <taxon>Lactuca</taxon>
    </lineage>
</organism>
<evidence type="ECO:0000313" key="1">
    <source>
        <dbReference type="EMBL" id="KAJ0199661.1"/>
    </source>
</evidence>
<dbReference type="EMBL" id="NBSK02000006">
    <property type="protein sequence ID" value="KAJ0199661.1"/>
    <property type="molecule type" value="Genomic_DNA"/>
</dbReference>
<dbReference type="Proteomes" id="UP000235145">
    <property type="component" value="Unassembled WGS sequence"/>
</dbReference>